<dbReference type="AlphaFoldDB" id="A0A820HRL2"/>
<accession>A0A820HRL2</accession>
<organism evidence="1 2">
    <name type="scientific">Rotaria sordida</name>
    <dbReference type="NCBI Taxonomy" id="392033"/>
    <lineage>
        <taxon>Eukaryota</taxon>
        <taxon>Metazoa</taxon>
        <taxon>Spiralia</taxon>
        <taxon>Gnathifera</taxon>
        <taxon>Rotifera</taxon>
        <taxon>Eurotatoria</taxon>
        <taxon>Bdelloidea</taxon>
        <taxon>Philodinida</taxon>
        <taxon>Philodinidae</taxon>
        <taxon>Rotaria</taxon>
    </lineage>
</organism>
<protein>
    <submittedName>
        <fullName evidence="1">Uncharacterized protein</fullName>
    </submittedName>
</protein>
<feature type="non-terminal residue" evidence="1">
    <location>
        <position position="43"/>
    </location>
</feature>
<gene>
    <name evidence="1" type="ORF">FNK824_LOCUS40623</name>
</gene>
<evidence type="ECO:0000313" key="2">
    <source>
        <dbReference type="Proteomes" id="UP000663874"/>
    </source>
</evidence>
<dbReference type="Proteomes" id="UP000663874">
    <property type="component" value="Unassembled WGS sequence"/>
</dbReference>
<dbReference type="EMBL" id="CAJOBE010033499">
    <property type="protein sequence ID" value="CAF4300563.1"/>
    <property type="molecule type" value="Genomic_DNA"/>
</dbReference>
<sequence>MASPIINGYHTEVMDSDNDESEYEFKDYYSKDKTMELRDIYIP</sequence>
<name>A0A820HRL2_9BILA</name>
<comment type="caution">
    <text evidence="1">The sequence shown here is derived from an EMBL/GenBank/DDBJ whole genome shotgun (WGS) entry which is preliminary data.</text>
</comment>
<proteinExistence type="predicted"/>
<reference evidence="1" key="1">
    <citation type="submission" date="2021-02" db="EMBL/GenBank/DDBJ databases">
        <authorList>
            <person name="Nowell W R."/>
        </authorList>
    </citation>
    <scope>NUCLEOTIDE SEQUENCE</scope>
</reference>
<evidence type="ECO:0000313" key="1">
    <source>
        <dbReference type="EMBL" id="CAF4300563.1"/>
    </source>
</evidence>